<dbReference type="GO" id="GO:0000287">
    <property type="term" value="F:magnesium ion binding"/>
    <property type="evidence" value="ECO:0007669"/>
    <property type="project" value="TreeGrafter"/>
</dbReference>
<keyword evidence="4" id="KW-0028">Amino-acid biosynthesis</keyword>
<dbReference type="InterPro" id="IPR036412">
    <property type="entry name" value="HAD-like_sf"/>
</dbReference>
<keyword evidence="5" id="KW-0479">Metal-binding</keyword>
<evidence type="ECO:0000256" key="2">
    <source>
        <dbReference type="ARBA" id="ARBA00005135"/>
    </source>
</evidence>
<evidence type="ECO:0000256" key="3">
    <source>
        <dbReference type="ARBA" id="ARBA00012640"/>
    </source>
</evidence>
<evidence type="ECO:0000256" key="1">
    <source>
        <dbReference type="ARBA" id="ARBA00001946"/>
    </source>
</evidence>
<dbReference type="PANTHER" id="PTHR43344:SF2">
    <property type="entry name" value="PHOSPHOSERINE PHOSPHATASE"/>
    <property type="match status" value="1"/>
</dbReference>
<dbReference type="SUPFAM" id="SSF56784">
    <property type="entry name" value="HAD-like"/>
    <property type="match status" value="1"/>
</dbReference>
<protein>
    <recommendedName>
        <fullName evidence="3">phosphoserine phosphatase</fullName>
        <ecNumber evidence="3">3.1.3.3</ecNumber>
    </recommendedName>
</protein>
<dbReference type="InterPro" id="IPR050582">
    <property type="entry name" value="HAD-like_SerB"/>
</dbReference>
<dbReference type="EMBL" id="HBKR01021384">
    <property type="protein sequence ID" value="CAE2311080.1"/>
    <property type="molecule type" value="Transcribed_RNA"/>
</dbReference>
<gene>
    <name evidence="9" type="ORF">NAES01612_LOCUS13899</name>
</gene>
<keyword evidence="7" id="KW-0460">Magnesium</keyword>
<organism evidence="9">
    <name type="scientific">Paramoeba aestuarina</name>
    <dbReference type="NCBI Taxonomy" id="180227"/>
    <lineage>
        <taxon>Eukaryota</taxon>
        <taxon>Amoebozoa</taxon>
        <taxon>Discosea</taxon>
        <taxon>Flabellinia</taxon>
        <taxon>Dactylopodida</taxon>
        <taxon>Paramoebidae</taxon>
        <taxon>Paramoeba</taxon>
    </lineage>
</organism>
<sequence length="114" mass="12947">MTGGMTFQDALSARLNLMKPTQKQLNEFVTNHPLPLTLFVADFVAKLLENKVGVFLISGGFEEMIFPIADVLKIQRENVMANAILFHEDGTFKDHDREKYTCRTGGKKKKQYLP</sequence>
<proteinExistence type="predicted"/>
<keyword evidence="8" id="KW-0718">Serine biosynthesis</keyword>
<evidence type="ECO:0000256" key="7">
    <source>
        <dbReference type="ARBA" id="ARBA00022842"/>
    </source>
</evidence>
<dbReference type="PANTHER" id="PTHR43344">
    <property type="entry name" value="PHOSPHOSERINE PHOSPHATASE"/>
    <property type="match status" value="1"/>
</dbReference>
<dbReference type="GO" id="GO:0006564">
    <property type="term" value="P:L-serine biosynthetic process"/>
    <property type="evidence" value="ECO:0007669"/>
    <property type="project" value="UniProtKB-KW"/>
</dbReference>
<dbReference type="AlphaFoldDB" id="A0A7S4NVH0"/>
<evidence type="ECO:0000256" key="8">
    <source>
        <dbReference type="ARBA" id="ARBA00023299"/>
    </source>
</evidence>
<dbReference type="Gene3D" id="3.40.50.1000">
    <property type="entry name" value="HAD superfamily/HAD-like"/>
    <property type="match status" value="1"/>
</dbReference>
<accession>A0A7S4NVH0</accession>
<dbReference type="EC" id="3.1.3.3" evidence="3"/>
<keyword evidence="6" id="KW-0378">Hydrolase</keyword>
<evidence type="ECO:0000256" key="5">
    <source>
        <dbReference type="ARBA" id="ARBA00022723"/>
    </source>
</evidence>
<evidence type="ECO:0000256" key="4">
    <source>
        <dbReference type="ARBA" id="ARBA00022605"/>
    </source>
</evidence>
<evidence type="ECO:0000256" key="6">
    <source>
        <dbReference type="ARBA" id="ARBA00022801"/>
    </source>
</evidence>
<reference evidence="9" key="1">
    <citation type="submission" date="2021-01" db="EMBL/GenBank/DDBJ databases">
        <authorList>
            <person name="Corre E."/>
            <person name="Pelletier E."/>
            <person name="Niang G."/>
            <person name="Scheremetjew M."/>
            <person name="Finn R."/>
            <person name="Kale V."/>
            <person name="Holt S."/>
            <person name="Cochrane G."/>
            <person name="Meng A."/>
            <person name="Brown T."/>
            <person name="Cohen L."/>
        </authorList>
    </citation>
    <scope>NUCLEOTIDE SEQUENCE</scope>
    <source>
        <strain evidence="9">SoJaBio B1-5/56/2</strain>
    </source>
</reference>
<comment type="pathway">
    <text evidence="2">Amino-acid biosynthesis; L-serine biosynthesis; L-serine from 3-phospho-D-glycerate: step 3/3.</text>
</comment>
<dbReference type="InterPro" id="IPR023214">
    <property type="entry name" value="HAD_sf"/>
</dbReference>
<dbReference type="GO" id="GO:0036424">
    <property type="term" value="F:L-phosphoserine phosphatase activity"/>
    <property type="evidence" value="ECO:0007669"/>
    <property type="project" value="TreeGrafter"/>
</dbReference>
<evidence type="ECO:0000313" key="9">
    <source>
        <dbReference type="EMBL" id="CAE2311080.1"/>
    </source>
</evidence>
<name>A0A7S4NVH0_9EUKA</name>
<comment type="cofactor">
    <cofactor evidence="1">
        <name>Mg(2+)</name>
        <dbReference type="ChEBI" id="CHEBI:18420"/>
    </cofactor>
</comment>
<dbReference type="GO" id="GO:0005737">
    <property type="term" value="C:cytoplasm"/>
    <property type="evidence" value="ECO:0007669"/>
    <property type="project" value="TreeGrafter"/>
</dbReference>